<gene>
    <name evidence="1" type="ORF">WN51_01923</name>
</gene>
<reference evidence="1 2" key="1">
    <citation type="submission" date="2015-07" db="EMBL/GenBank/DDBJ databases">
        <title>The genome of Melipona quadrifasciata.</title>
        <authorList>
            <person name="Pan H."/>
            <person name="Kapheim K."/>
        </authorList>
    </citation>
    <scope>NUCLEOTIDE SEQUENCE [LARGE SCALE GENOMIC DNA]</scope>
    <source>
        <strain evidence="1">0111107301</strain>
        <tissue evidence="1">Whole body</tissue>
    </source>
</reference>
<evidence type="ECO:0000313" key="1">
    <source>
        <dbReference type="EMBL" id="KOX72906.1"/>
    </source>
</evidence>
<evidence type="ECO:0000313" key="2">
    <source>
        <dbReference type="Proteomes" id="UP000053105"/>
    </source>
</evidence>
<sequence>MSNRNELRNDIGVARKRESVHARIRRHTCGRCSLGMKATKNWINFPQLRLRLRNQSILLARCQL</sequence>
<proteinExistence type="predicted"/>
<organism evidence="1 2">
    <name type="scientific">Melipona quadrifasciata</name>
    <dbReference type="NCBI Taxonomy" id="166423"/>
    <lineage>
        <taxon>Eukaryota</taxon>
        <taxon>Metazoa</taxon>
        <taxon>Ecdysozoa</taxon>
        <taxon>Arthropoda</taxon>
        <taxon>Hexapoda</taxon>
        <taxon>Insecta</taxon>
        <taxon>Pterygota</taxon>
        <taxon>Neoptera</taxon>
        <taxon>Endopterygota</taxon>
        <taxon>Hymenoptera</taxon>
        <taxon>Apocrita</taxon>
        <taxon>Aculeata</taxon>
        <taxon>Apoidea</taxon>
        <taxon>Anthophila</taxon>
        <taxon>Apidae</taxon>
        <taxon>Melipona</taxon>
    </lineage>
</organism>
<name>A0A0M8ZYW3_9HYME</name>
<accession>A0A0M8ZYW3</accession>
<dbReference type="AlphaFoldDB" id="A0A0M8ZYW3"/>
<protein>
    <submittedName>
        <fullName evidence="1">Uncharacterized protein</fullName>
    </submittedName>
</protein>
<keyword evidence="2" id="KW-1185">Reference proteome</keyword>
<dbReference type="Proteomes" id="UP000053105">
    <property type="component" value="Unassembled WGS sequence"/>
</dbReference>
<dbReference type="EMBL" id="KQ435811">
    <property type="protein sequence ID" value="KOX72906.1"/>
    <property type="molecule type" value="Genomic_DNA"/>
</dbReference>